<evidence type="ECO:0000313" key="2">
    <source>
        <dbReference type="Proteomes" id="UP000030437"/>
    </source>
</evidence>
<protein>
    <submittedName>
        <fullName evidence="1">Uncharacterized protein</fullName>
    </submittedName>
</protein>
<gene>
    <name evidence="1" type="ORF">CD32_21310</name>
</gene>
<sequence>MAHETLTITAGLIKTGQTVKVTIEGESQMPFWNDDLKVTAILSLLNFIDIKHYHEAYHEIIKTAKAAFGMD</sequence>
<proteinExistence type="predicted"/>
<keyword evidence="2" id="KW-1185">Reference proteome</keyword>
<dbReference type="eggNOG" id="ENOG5030C7G">
    <property type="taxonomic scope" value="Bacteria"/>
</dbReference>
<organism evidence="1 2">
    <name type="scientific">Lysinibacillus odysseyi 34hs-1 = NBRC 100172</name>
    <dbReference type="NCBI Taxonomy" id="1220589"/>
    <lineage>
        <taxon>Bacteria</taxon>
        <taxon>Bacillati</taxon>
        <taxon>Bacillota</taxon>
        <taxon>Bacilli</taxon>
        <taxon>Bacillales</taxon>
        <taxon>Bacillaceae</taxon>
        <taxon>Lysinibacillus</taxon>
    </lineage>
</organism>
<dbReference type="RefSeq" id="WP_036158854.1">
    <property type="nucleotide sequence ID" value="NZ_AVCX01000001.1"/>
</dbReference>
<evidence type="ECO:0000313" key="1">
    <source>
        <dbReference type="EMBL" id="KGR81858.1"/>
    </source>
</evidence>
<dbReference type="EMBL" id="JPVP01000060">
    <property type="protein sequence ID" value="KGR81858.1"/>
    <property type="molecule type" value="Genomic_DNA"/>
</dbReference>
<reference evidence="1 2" key="1">
    <citation type="submission" date="2014-02" db="EMBL/GenBank/DDBJ databases">
        <title>Draft genome sequence of Lysinibacillus odysseyi NBRC 100172.</title>
        <authorList>
            <person name="Zhang F."/>
            <person name="Wang G."/>
            <person name="Zhang L."/>
        </authorList>
    </citation>
    <scope>NUCLEOTIDE SEQUENCE [LARGE SCALE GENOMIC DNA]</scope>
    <source>
        <strain evidence="1 2">NBRC 100172</strain>
    </source>
</reference>
<name>A0A0A3IGB7_9BACI</name>
<comment type="caution">
    <text evidence="1">The sequence shown here is derived from an EMBL/GenBank/DDBJ whole genome shotgun (WGS) entry which is preliminary data.</text>
</comment>
<accession>A0A0A3IGB7</accession>
<dbReference type="OrthoDB" id="2737289at2"/>
<dbReference type="AlphaFoldDB" id="A0A0A3IGB7"/>
<dbReference type="Proteomes" id="UP000030437">
    <property type="component" value="Unassembled WGS sequence"/>
</dbReference>